<keyword evidence="10" id="KW-0479">Metal-binding</keyword>
<evidence type="ECO:0000259" key="16">
    <source>
        <dbReference type="PROSITE" id="PS50126"/>
    </source>
</evidence>
<evidence type="ECO:0000256" key="8">
    <source>
        <dbReference type="ARBA" id="ARBA00022694"/>
    </source>
</evidence>
<dbReference type="PANTHER" id="PTHR30001:SF0">
    <property type="entry name" value="RIBONUCLEASE G"/>
    <property type="match status" value="1"/>
</dbReference>
<dbReference type="InterPro" id="IPR019307">
    <property type="entry name" value="RNA-bd_AU-1/RNase_E/G"/>
</dbReference>
<protein>
    <recommendedName>
        <fullName evidence="4">Ribonuclease G</fullName>
    </recommendedName>
</protein>
<reference evidence="18" key="1">
    <citation type="submission" date="2018-02" db="EMBL/GenBank/DDBJ databases">
        <title>Genome sequencing of Solimonas sp. HR-BB.</title>
        <authorList>
            <person name="Lee Y."/>
            <person name="Jeon C.O."/>
        </authorList>
    </citation>
    <scope>NUCLEOTIDE SEQUENCE [LARGE SCALE GENOMIC DNA]</scope>
    <source>
        <strain evidence="18">HR-E</strain>
    </source>
</reference>
<organism evidence="17 18">
    <name type="scientific">Amnimonas aquatica</name>
    <dbReference type="NCBI Taxonomy" id="2094561"/>
    <lineage>
        <taxon>Bacteria</taxon>
        <taxon>Pseudomonadati</taxon>
        <taxon>Pseudomonadota</taxon>
        <taxon>Gammaproteobacteria</taxon>
        <taxon>Moraxellales</taxon>
        <taxon>Moraxellaceae</taxon>
        <taxon>Amnimonas</taxon>
    </lineage>
</organism>
<keyword evidence="8" id="KW-0819">tRNA processing</keyword>
<comment type="caution">
    <text evidence="17">The sequence shown here is derived from an EMBL/GenBank/DDBJ whole genome shotgun (WGS) entry which is preliminary data.</text>
</comment>
<comment type="similarity">
    <text evidence="3">Belongs to the RNase E/G family. RNase G subfamily.</text>
</comment>
<accession>A0A2P6AR42</accession>
<dbReference type="NCBIfam" id="TIGR00757">
    <property type="entry name" value="RNaseEG"/>
    <property type="match status" value="1"/>
</dbReference>
<evidence type="ECO:0000256" key="5">
    <source>
        <dbReference type="ARBA" id="ARBA00022490"/>
    </source>
</evidence>
<evidence type="ECO:0000256" key="9">
    <source>
        <dbReference type="ARBA" id="ARBA00022722"/>
    </source>
</evidence>
<dbReference type="GO" id="GO:0000049">
    <property type="term" value="F:tRNA binding"/>
    <property type="evidence" value="ECO:0007669"/>
    <property type="project" value="UniProtKB-KW"/>
</dbReference>
<evidence type="ECO:0000313" key="17">
    <source>
        <dbReference type="EMBL" id="PQA35030.1"/>
    </source>
</evidence>
<dbReference type="AlphaFoldDB" id="A0A2P6AR42"/>
<dbReference type="GO" id="GO:0004540">
    <property type="term" value="F:RNA nuclease activity"/>
    <property type="evidence" value="ECO:0007669"/>
    <property type="project" value="InterPro"/>
</dbReference>
<sequence length="492" mass="55568">MQTRVPNTDEVLINVTPMESRVALVENGIVQELYVERTARRGLVGNIYRGRVVRVLPGMQAAFVEIGLSRTAFIHLNEVRLGAAGTRPAAIHELHEGQSITVQVMKDMMGTKGARLTMDLSIPSRYLVYMPFGDQVGISQKIEDEVEREHLKQQIRSLRAESPDELGGGFIVRTVAEGVQDAELRHDMDFLLKLWRHVRERALVTEGPALISEELPLSLRTLRDLVGPGVIKVCIDSRETYGKAIEFAREFVPGVEDRLEHYPGERPLFDLYNVEDDLQKALQRKVLLKSGGYLIIDQTEAMTTVDVNTGSFVGSRNLEDTVFKTNLEATHAIARQLRLRNLGGIIIIDFIDMEEQEHRQQVLRSLEKMLARDHARTKITQVSELGLVEMTRKRTRESLEHLLCETCPTCAGRGTVKTAETICFEIFREILREARAYDAANGYSVVANQRVIDRLLGEESAAVADLEQFIGKPIRFQVEAMYSQEQYDVVLL</sequence>
<comment type="subcellular location">
    <subcellularLocation>
        <location evidence="2">Cytoplasm</location>
    </subcellularLocation>
</comment>
<dbReference type="SUPFAM" id="SSF50249">
    <property type="entry name" value="Nucleic acid-binding proteins"/>
    <property type="match status" value="1"/>
</dbReference>
<evidence type="ECO:0000256" key="15">
    <source>
        <dbReference type="ARBA" id="ARBA00022884"/>
    </source>
</evidence>
<evidence type="ECO:0000256" key="6">
    <source>
        <dbReference type="ARBA" id="ARBA00022552"/>
    </source>
</evidence>
<feature type="domain" description="S1 motif" evidence="16">
    <location>
        <begin position="45"/>
        <end position="119"/>
    </location>
</feature>
<keyword evidence="7" id="KW-0820">tRNA-binding</keyword>
<dbReference type="GO" id="GO:0006364">
    <property type="term" value="P:rRNA processing"/>
    <property type="evidence" value="ECO:0007669"/>
    <property type="project" value="UniProtKB-KW"/>
</dbReference>
<dbReference type="Pfam" id="PF10150">
    <property type="entry name" value="RNase_E_G"/>
    <property type="match status" value="1"/>
</dbReference>
<comment type="cofactor">
    <cofactor evidence="1">
        <name>Mg(2+)</name>
        <dbReference type="ChEBI" id="CHEBI:18420"/>
    </cofactor>
</comment>
<keyword evidence="15" id="KW-0694">RNA-binding</keyword>
<keyword evidence="12" id="KW-0255">Endonuclease</keyword>
<keyword evidence="6" id="KW-0698">rRNA processing</keyword>
<dbReference type="PANTHER" id="PTHR30001">
    <property type="entry name" value="RIBONUCLEASE"/>
    <property type="match status" value="1"/>
</dbReference>
<dbReference type="CDD" id="cd04453">
    <property type="entry name" value="S1_RNase_E"/>
    <property type="match status" value="1"/>
</dbReference>
<dbReference type="RefSeq" id="WP_105193055.1">
    <property type="nucleotide sequence ID" value="NZ_PTQZ01000222.1"/>
</dbReference>
<dbReference type="SMART" id="SM00316">
    <property type="entry name" value="S1"/>
    <property type="match status" value="1"/>
</dbReference>
<gene>
    <name evidence="17" type="ORF">C5O18_08195</name>
</gene>
<dbReference type="GO" id="GO:0004519">
    <property type="term" value="F:endonuclease activity"/>
    <property type="evidence" value="ECO:0007669"/>
    <property type="project" value="UniProtKB-KW"/>
</dbReference>
<dbReference type="InterPro" id="IPR048583">
    <property type="entry name" value="RNase_E_G_thioredoxin-like"/>
</dbReference>
<dbReference type="GO" id="GO:0008033">
    <property type="term" value="P:tRNA processing"/>
    <property type="evidence" value="ECO:0007669"/>
    <property type="project" value="UniProtKB-KW"/>
</dbReference>
<evidence type="ECO:0000256" key="14">
    <source>
        <dbReference type="ARBA" id="ARBA00022842"/>
    </source>
</evidence>
<dbReference type="Pfam" id="PF20833">
    <property type="entry name" value="RNase_E_G_Thio"/>
    <property type="match status" value="1"/>
</dbReference>
<dbReference type="Proteomes" id="UP000243900">
    <property type="component" value="Unassembled WGS sequence"/>
</dbReference>
<dbReference type="GO" id="GO:0046872">
    <property type="term" value="F:metal ion binding"/>
    <property type="evidence" value="ECO:0007669"/>
    <property type="project" value="UniProtKB-KW"/>
</dbReference>
<evidence type="ECO:0000256" key="2">
    <source>
        <dbReference type="ARBA" id="ARBA00004496"/>
    </source>
</evidence>
<dbReference type="InterPro" id="IPR012340">
    <property type="entry name" value="NA-bd_OB-fold"/>
</dbReference>
<evidence type="ECO:0000256" key="11">
    <source>
        <dbReference type="ARBA" id="ARBA00022730"/>
    </source>
</evidence>
<keyword evidence="18" id="KW-1185">Reference proteome</keyword>
<keyword evidence="9" id="KW-0540">Nuclease</keyword>
<dbReference type="PROSITE" id="PS50126">
    <property type="entry name" value="S1"/>
    <property type="match status" value="1"/>
</dbReference>
<dbReference type="Gene3D" id="3.40.1260.20">
    <property type="entry name" value="Ribonuclease E, catalytic domain"/>
    <property type="match status" value="1"/>
</dbReference>
<evidence type="ECO:0000256" key="3">
    <source>
        <dbReference type="ARBA" id="ARBA00005663"/>
    </source>
</evidence>
<keyword evidence="5" id="KW-0963">Cytoplasm</keyword>
<dbReference type="InterPro" id="IPR004659">
    <property type="entry name" value="RNase_E/G"/>
</dbReference>
<evidence type="ECO:0000256" key="1">
    <source>
        <dbReference type="ARBA" id="ARBA00001946"/>
    </source>
</evidence>
<dbReference type="InterPro" id="IPR003029">
    <property type="entry name" value="S1_domain"/>
</dbReference>
<dbReference type="GO" id="GO:0005737">
    <property type="term" value="C:cytoplasm"/>
    <property type="evidence" value="ECO:0007669"/>
    <property type="project" value="UniProtKB-SubCell"/>
</dbReference>
<dbReference type="OrthoDB" id="9804278at2"/>
<keyword evidence="11" id="KW-0699">rRNA-binding</keyword>
<dbReference type="Gene3D" id="2.40.50.140">
    <property type="entry name" value="Nucleic acid-binding proteins"/>
    <property type="match status" value="1"/>
</dbReference>
<keyword evidence="14" id="KW-0460">Magnesium</keyword>
<name>A0A2P6AR42_9GAMM</name>
<evidence type="ECO:0000256" key="7">
    <source>
        <dbReference type="ARBA" id="ARBA00022555"/>
    </source>
</evidence>
<keyword evidence="13" id="KW-0378">Hydrolase</keyword>
<dbReference type="GO" id="GO:0019843">
    <property type="term" value="F:rRNA binding"/>
    <property type="evidence" value="ECO:0007669"/>
    <property type="project" value="UniProtKB-KW"/>
</dbReference>
<dbReference type="NCBIfam" id="NF008689">
    <property type="entry name" value="PRK11712.1"/>
    <property type="match status" value="1"/>
</dbReference>
<evidence type="ECO:0000256" key="12">
    <source>
        <dbReference type="ARBA" id="ARBA00022759"/>
    </source>
</evidence>
<evidence type="ECO:0000256" key="10">
    <source>
        <dbReference type="ARBA" id="ARBA00022723"/>
    </source>
</evidence>
<evidence type="ECO:0000256" key="4">
    <source>
        <dbReference type="ARBA" id="ARBA00017719"/>
    </source>
</evidence>
<proteinExistence type="inferred from homology"/>
<dbReference type="EMBL" id="PTQZ01000222">
    <property type="protein sequence ID" value="PQA35030.1"/>
    <property type="molecule type" value="Genomic_DNA"/>
</dbReference>
<dbReference type="GO" id="GO:0016787">
    <property type="term" value="F:hydrolase activity"/>
    <property type="evidence" value="ECO:0007669"/>
    <property type="project" value="UniProtKB-KW"/>
</dbReference>
<evidence type="ECO:0000313" key="18">
    <source>
        <dbReference type="Proteomes" id="UP000243900"/>
    </source>
</evidence>
<evidence type="ECO:0000256" key="13">
    <source>
        <dbReference type="ARBA" id="ARBA00022801"/>
    </source>
</evidence>